<dbReference type="AlphaFoldDB" id="A0A192D729"/>
<feature type="region of interest" description="Disordered" evidence="1">
    <location>
        <begin position="682"/>
        <end position="702"/>
    </location>
</feature>
<feature type="compositionally biased region" description="Basic and acidic residues" evidence="1">
    <location>
        <begin position="686"/>
        <end position="695"/>
    </location>
</feature>
<feature type="transmembrane region" description="Helical" evidence="2">
    <location>
        <begin position="15"/>
        <end position="38"/>
    </location>
</feature>
<dbReference type="KEGG" id="pns:A9D12_11200"/>
<keyword evidence="2" id="KW-1133">Transmembrane helix</keyword>
<dbReference type="Proteomes" id="UP000078263">
    <property type="component" value="Chromosome"/>
</dbReference>
<dbReference type="EMBL" id="CP016033">
    <property type="protein sequence ID" value="ANK14308.1"/>
    <property type="molecule type" value="Genomic_DNA"/>
</dbReference>
<evidence type="ECO:0000313" key="4">
    <source>
        <dbReference type="Proteomes" id="UP000078263"/>
    </source>
</evidence>
<proteinExistence type="predicted"/>
<keyword evidence="2" id="KW-0812">Transmembrane</keyword>
<keyword evidence="2" id="KW-0472">Membrane</keyword>
<feature type="transmembrane region" description="Helical" evidence="2">
    <location>
        <begin position="44"/>
        <end position="62"/>
    </location>
</feature>
<feature type="region of interest" description="Disordered" evidence="1">
    <location>
        <begin position="458"/>
        <end position="500"/>
    </location>
</feature>
<evidence type="ECO:0000313" key="3">
    <source>
        <dbReference type="EMBL" id="ANK14308.1"/>
    </source>
</evidence>
<protein>
    <recommendedName>
        <fullName evidence="5">DUF4175 domain-containing protein</fullName>
    </recommendedName>
</protein>
<evidence type="ECO:0000256" key="2">
    <source>
        <dbReference type="SAM" id="Phobius"/>
    </source>
</evidence>
<evidence type="ECO:0008006" key="5">
    <source>
        <dbReference type="Google" id="ProtNLM"/>
    </source>
</evidence>
<name>A0A192D729_9SPHN</name>
<sequence length="702" mass="75332">MPDPAHWLAPARRRAALGAVLVWSPLALVCAALVFVLAGTWSTVAMLVVSALAVVWAARAAAARFDAQWLILRLNAREAALEDSAALVFGGQPLAGIEQLQARRIAARIAALDPAGLADDLAQRRIALAWMLAAAALAAIAVWYSQEPAVPPLSPADPATAPAAPGAPRLVGQRVRIIPPAYTRLPPRYSDSLDIRAPQGSRIEWTFAFDPEPAAAAVQLVGGQAIPLTRASEGWVGGVRLDIPSLYRLTAEGLGAQQPVHRLEPIADDPPQVRVIEPASGLATMRPGQSRWRVVFEASDDYAVAAGARAAITTAIGEGENVRFAERSITVTGTGDPRRRRFAINLPLGGFGLQPGSDLVVQLTVADTREGAPQVVRGPGVILRYPAPRLAEVAGLDLMAKQQMPAYFRSQRQVIIDTEALIRQRRSLSADEFLVRSDTIGVDQRLLRLRYGQFVGMEAEETPRPPLPVSDKEDGAPPEPDHYDGDGHDHGEAPENPTFGGLGNVLAEFGHTHDESEAATLLDPDTRALLKLALDAMWEAEVNLRTGKPEAALPFENTALDYIKRIQQATRIYLPRVGTQLPPVDMARRMTGKREGIVGRGAVLEPFAIADAVPATAWRALAAAGAIDLAGLDQWLRVNSARLRDPLSVLAAVDGLRSAPSSKAAREKLRAQLWSVLTRPPATVRRRPDGGDMGRRYAGGLR</sequence>
<keyword evidence="4" id="KW-1185">Reference proteome</keyword>
<organism evidence="3 4">
    <name type="scientific">Erythrobacter neustonensis</name>
    <dbReference type="NCBI Taxonomy" id="1112"/>
    <lineage>
        <taxon>Bacteria</taxon>
        <taxon>Pseudomonadati</taxon>
        <taxon>Pseudomonadota</taxon>
        <taxon>Alphaproteobacteria</taxon>
        <taxon>Sphingomonadales</taxon>
        <taxon>Erythrobacteraceae</taxon>
        <taxon>Erythrobacter/Porphyrobacter group</taxon>
        <taxon>Erythrobacter</taxon>
    </lineage>
</organism>
<evidence type="ECO:0000256" key="1">
    <source>
        <dbReference type="SAM" id="MobiDB-lite"/>
    </source>
</evidence>
<accession>A0A192D729</accession>
<feature type="compositionally biased region" description="Basic and acidic residues" evidence="1">
    <location>
        <begin position="470"/>
        <end position="493"/>
    </location>
</feature>
<dbReference type="STRING" id="1112.A9D12_11200"/>
<gene>
    <name evidence="3" type="ORF">A9D12_11200</name>
</gene>
<reference evidence="3 4" key="1">
    <citation type="submission" date="2016-05" db="EMBL/GenBank/DDBJ databases">
        <title>Compelete Genome Sequence of Bacteriochlorophyll-Synthesizing Bacterium Porphyrobacter neustonensis DSM 9434.</title>
        <authorList>
            <person name="Shi X.-L."/>
            <person name="Wu Y.-H."/>
            <person name="Cheng H."/>
            <person name="Xu L."/>
            <person name="Zhang X.-Q."/>
            <person name="Wang C.-S."/>
            <person name="Xu X.-W."/>
        </authorList>
    </citation>
    <scope>NUCLEOTIDE SEQUENCE [LARGE SCALE GENOMIC DNA]</scope>
    <source>
        <strain evidence="3 4">DSM 9434</strain>
    </source>
</reference>